<dbReference type="Proteomes" id="UP000231333">
    <property type="component" value="Unassembled WGS sequence"/>
</dbReference>
<proteinExistence type="predicted"/>
<sequence>MDTLRRRKSSRSIGKKIISVILFLVLLLLMNATWKMYRSYKESVERKETVSDEFGEIEGRIQAVETKVASLQTIEGREAEIRSSFNVVKPGEQVAIVVPTEETVQKKVEKRPWYTWLWRGNLIGVEN</sequence>
<accession>A0A2H0QVB0</accession>
<organism evidence="1 2">
    <name type="scientific">Candidatus Zambryskibacteria bacterium CG10_big_fil_rev_8_21_14_0_10_42_12</name>
    <dbReference type="NCBI Taxonomy" id="1975115"/>
    <lineage>
        <taxon>Bacteria</taxon>
        <taxon>Candidatus Zambryskiibacteriota</taxon>
    </lineage>
</organism>
<dbReference type="AlphaFoldDB" id="A0A2H0QVB0"/>
<dbReference type="EMBL" id="PCXL01000011">
    <property type="protein sequence ID" value="PIR38202.1"/>
    <property type="molecule type" value="Genomic_DNA"/>
</dbReference>
<gene>
    <name evidence="1" type="ORF">COV34_01115</name>
</gene>
<evidence type="ECO:0000313" key="1">
    <source>
        <dbReference type="EMBL" id="PIR38202.1"/>
    </source>
</evidence>
<evidence type="ECO:0000313" key="2">
    <source>
        <dbReference type="Proteomes" id="UP000231333"/>
    </source>
</evidence>
<protein>
    <submittedName>
        <fullName evidence="1">Uncharacterized protein</fullName>
    </submittedName>
</protein>
<comment type="caution">
    <text evidence="1">The sequence shown here is derived from an EMBL/GenBank/DDBJ whole genome shotgun (WGS) entry which is preliminary data.</text>
</comment>
<name>A0A2H0QVB0_9BACT</name>
<reference evidence="1 2" key="1">
    <citation type="submission" date="2017-09" db="EMBL/GenBank/DDBJ databases">
        <title>Depth-based differentiation of microbial function through sediment-hosted aquifers and enrichment of novel symbionts in the deep terrestrial subsurface.</title>
        <authorList>
            <person name="Probst A.J."/>
            <person name="Ladd B."/>
            <person name="Jarett J.K."/>
            <person name="Geller-Mcgrath D.E."/>
            <person name="Sieber C.M."/>
            <person name="Emerson J.B."/>
            <person name="Anantharaman K."/>
            <person name="Thomas B.C."/>
            <person name="Malmstrom R."/>
            <person name="Stieglmeier M."/>
            <person name="Klingl A."/>
            <person name="Woyke T."/>
            <person name="Ryan C.M."/>
            <person name="Banfield J.F."/>
        </authorList>
    </citation>
    <scope>NUCLEOTIDE SEQUENCE [LARGE SCALE GENOMIC DNA]</scope>
    <source>
        <strain evidence="1">CG10_big_fil_rev_8_21_14_0_10_42_12</strain>
    </source>
</reference>